<dbReference type="Pfam" id="PF05130">
    <property type="entry name" value="FlgN"/>
    <property type="match status" value="1"/>
</dbReference>
<evidence type="ECO:0000313" key="4">
    <source>
        <dbReference type="EMBL" id="KKC99821.1"/>
    </source>
</evidence>
<gene>
    <name evidence="4" type="ORF">KY46_11480</name>
</gene>
<evidence type="ECO:0008006" key="6">
    <source>
        <dbReference type="Google" id="ProtNLM"/>
    </source>
</evidence>
<dbReference type="EMBL" id="JWYV01000008">
    <property type="protein sequence ID" value="KKC99821.1"/>
    <property type="molecule type" value="Genomic_DNA"/>
</dbReference>
<organism evidence="4 5">
    <name type="scientific">Photobacterium halotolerans</name>
    <dbReference type="NCBI Taxonomy" id="265726"/>
    <lineage>
        <taxon>Bacteria</taxon>
        <taxon>Pseudomonadati</taxon>
        <taxon>Pseudomonadota</taxon>
        <taxon>Gammaproteobacteria</taxon>
        <taxon>Vibrionales</taxon>
        <taxon>Vibrionaceae</taxon>
        <taxon>Photobacterium</taxon>
    </lineage>
</organism>
<dbReference type="SUPFAM" id="SSF140566">
    <property type="entry name" value="FlgN-like"/>
    <property type="match status" value="1"/>
</dbReference>
<comment type="caution">
    <text evidence="4">The sequence shown here is derived from an EMBL/GenBank/DDBJ whole genome shotgun (WGS) entry which is preliminary data.</text>
</comment>
<dbReference type="OrthoDB" id="5816767at2"/>
<dbReference type="PATRIC" id="fig|265726.11.peg.4453"/>
<evidence type="ECO:0000256" key="2">
    <source>
        <dbReference type="ARBA" id="ARBA00007703"/>
    </source>
</evidence>
<dbReference type="InterPro" id="IPR007809">
    <property type="entry name" value="FlgN-like"/>
</dbReference>
<dbReference type="RefSeq" id="WP_052729977.1">
    <property type="nucleotide sequence ID" value="NZ_JWYV01000008.1"/>
</dbReference>
<dbReference type="STRING" id="265726.KY46_11480"/>
<dbReference type="GO" id="GO:0044780">
    <property type="term" value="P:bacterial-type flagellum assembly"/>
    <property type="evidence" value="ECO:0007669"/>
    <property type="project" value="InterPro"/>
</dbReference>
<dbReference type="AlphaFoldDB" id="A0A0F5VDE1"/>
<name>A0A0F5VDE1_9GAMM</name>
<proteinExistence type="inferred from homology"/>
<sequence>MSKQQIVKALIQGIRHDLQAYQQLGQLLLRQQASYLQFNGTTLTELVKKQEHVLAQLQHSASRRRQLLQQLGLPADKQGMTMLMKKLPSPLNAQVRQSWQQLESHVQSCQKTNQVNGNLSASYGELLMQIKGEPAYGTALMQS</sequence>
<reference evidence="4 5" key="1">
    <citation type="submission" date="2014-12" db="EMBL/GenBank/DDBJ databases">
        <title>Mercury Reductase activity and rhizosphere competence traits in the genome of root associated Photobacterium halotolerans MELD1.</title>
        <authorList>
            <person name="Mathew D.C."/>
            <person name="Huang C.-C."/>
        </authorList>
    </citation>
    <scope>NUCLEOTIDE SEQUENCE [LARGE SCALE GENOMIC DNA]</scope>
    <source>
        <strain evidence="4 5">MELD1</strain>
    </source>
</reference>
<comment type="function">
    <text evidence="1">Required for the efficient initiation of filament assembly.</text>
</comment>
<protein>
    <recommendedName>
        <fullName evidence="6">LfgN</fullName>
    </recommendedName>
</protein>
<dbReference type="InterPro" id="IPR036679">
    <property type="entry name" value="FlgN-like_sf"/>
</dbReference>
<keyword evidence="5" id="KW-1185">Reference proteome</keyword>
<comment type="similarity">
    <text evidence="2">Belongs to the FlgN family.</text>
</comment>
<keyword evidence="3" id="KW-1005">Bacterial flagellum biogenesis</keyword>
<accession>A0A0F5VDE1</accession>
<evidence type="ECO:0000256" key="3">
    <source>
        <dbReference type="ARBA" id="ARBA00022795"/>
    </source>
</evidence>
<evidence type="ECO:0000256" key="1">
    <source>
        <dbReference type="ARBA" id="ARBA00002397"/>
    </source>
</evidence>
<dbReference type="Proteomes" id="UP000033633">
    <property type="component" value="Unassembled WGS sequence"/>
</dbReference>
<evidence type="ECO:0000313" key="5">
    <source>
        <dbReference type="Proteomes" id="UP000033633"/>
    </source>
</evidence>
<dbReference type="Gene3D" id="1.20.58.300">
    <property type="entry name" value="FlgN-like"/>
    <property type="match status" value="1"/>
</dbReference>